<proteinExistence type="inferred from homology"/>
<keyword evidence="1" id="KW-0732">Signal</keyword>
<feature type="compositionally biased region" description="Gly residues" evidence="6">
    <location>
        <begin position="361"/>
        <end position="371"/>
    </location>
</feature>
<keyword evidence="5" id="KW-0675">Receptor</keyword>
<evidence type="ECO:0000313" key="8">
    <source>
        <dbReference type="Proteomes" id="UP000694403"/>
    </source>
</evidence>
<dbReference type="Proteomes" id="UP000694403">
    <property type="component" value="Unplaced"/>
</dbReference>
<dbReference type="PROSITE" id="PS51470">
    <property type="entry name" value="FG_GAP"/>
    <property type="match status" value="1"/>
</dbReference>
<dbReference type="GO" id="GO:0033627">
    <property type="term" value="P:cell adhesion mediated by integrin"/>
    <property type="evidence" value="ECO:0007669"/>
    <property type="project" value="TreeGrafter"/>
</dbReference>
<feature type="region of interest" description="Disordered" evidence="6">
    <location>
        <begin position="357"/>
        <end position="383"/>
    </location>
</feature>
<sequence>MGRGLSKPLPLQAFDSLAVWFSKGGMGRGVVPSTQIPQHIWPLCHQTPGGHGSAAGPGLAAPFGHAVTLHPQMLVGAPQALALPGQRANRTGGLYACPLTQESDDCWLDLHKESKENQWLGVSVKSQGAGGKIVTCAHLYESRNRVEQPLETRYVIGRCYVLSQDLTVSEELDGGEWKFCEGRAQGHDHFGFCQQGVSVGFTADNHYILFGAPGTYNWKGEPPRGTRAGDGVGENGGIPSSHSIFVTGAPRANHTGAVVILRRDNVNRLVPEAVLPGEQLTSSFGYAVAVLDLNSDGWMDLVVGAPHFFDRQEEIGGAAYVYINQAGRWAGARPVRLSGPSRSMFGIGLAALGDLNQDGFQGEGPRSGAGGDPRASLAGSDLGSQCRPLGGSPCGYGMGGCSQPGCSAGLRGPELPLQGGRDPTGGTPPCGKYPALGRGTALALGGPDPPFWPAPAITRAPPPPPPRYRRGSPVRWGRQGLYLPWQQPGHRHQTGPGERARVVHRGRGGGCH</sequence>
<organism evidence="7 8">
    <name type="scientific">Chelydra serpentina</name>
    <name type="common">Snapping turtle</name>
    <name type="synonym">Testudo serpentina</name>
    <dbReference type="NCBI Taxonomy" id="8475"/>
    <lineage>
        <taxon>Eukaryota</taxon>
        <taxon>Metazoa</taxon>
        <taxon>Chordata</taxon>
        <taxon>Craniata</taxon>
        <taxon>Vertebrata</taxon>
        <taxon>Euteleostomi</taxon>
        <taxon>Archelosauria</taxon>
        <taxon>Testudinata</taxon>
        <taxon>Testudines</taxon>
        <taxon>Cryptodira</taxon>
        <taxon>Durocryptodira</taxon>
        <taxon>Americhelydia</taxon>
        <taxon>Chelydroidea</taxon>
        <taxon>Chelydridae</taxon>
        <taxon>Chelydra</taxon>
    </lineage>
</organism>
<dbReference type="Ensembl" id="ENSCSRT00000016293.1">
    <property type="protein sequence ID" value="ENSCSRP00000015625.1"/>
    <property type="gene ID" value="ENSCSRG00000011882.1"/>
</dbReference>
<dbReference type="GO" id="GO:0008305">
    <property type="term" value="C:integrin complex"/>
    <property type="evidence" value="ECO:0007669"/>
    <property type="project" value="InterPro"/>
</dbReference>
<reference evidence="7" key="1">
    <citation type="submission" date="2025-08" db="UniProtKB">
        <authorList>
            <consortium name="Ensembl"/>
        </authorList>
    </citation>
    <scope>IDENTIFICATION</scope>
</reference>
<keyword evidence="2" id="KW-0677">Repeat</keyword>
<comment type="similarity">
    <text evidence="5">Belongs to the integrin alpha chain family.</text>
</comment>
<dbReference type="InterPro" id="IPR028994">
    <property type="entry name" value="Integrin_alpha_N"/>
</dbReference>
<feature type="region of interest" description="Disordered" evidence="6">
    <location>
        <begin position="485"/>
        <end position="512"/>
    </location>
</feature>
<feature type="repeat" description="FG-GAP" evidence="4">
    <location>
        <begin position="270"/>
        <end position="331"/>
    </location>
</feature>
<comment type="subcellular location">
    <subcellularLocation>
        <location evidence="5">Membrane</location>
        <topology evidence="5">Single-pass type I membrane protein</topology>
    </subcellularLocation>
</comment>
<evidence type="ECO:0000256" key="5">
    <source>
        <dbReference type="RuleBase" id="RU003762"/>
    </source>
</evidence>
<keyword evidence="5" id="KW-0130">Cell adhesion</keyword>
<feature type="compositionally biased region" description="Basic residues" evidence="6">
    <location>
        <begin position="502"/>
        <end position="512"/>
    </location>
</feature>
<reference evidence="7" key="2">
    <citation type="submission" date="2025-09" db="UniProtKB">
        <authorList>
            <consortium name="Ensembl"/>
        </authorList>
    </citation>
    <scope>IDENTIFICATION</scope>
</reference>
<dbReference type="Gene3D" id="2.130.10.130">
    <property type="entry name" value="Integrin alpha, N-terminal"/>
    <property type="match status" value="1"/>
</dbReference>
<name>A0A8C3SJ57_CHESE</name>
<evidence type="ECO:0000256" key="6">
    <source>
        <dbReference type="SAM" id="MobiDB-lite"/>
    </source>
</evidence>
<dbReference type="PRINTS" id="PR01185">
    <property type="entry name" value="INTEGRINA"/>
</dbReference>
<evidence type="ECO:0000313" key="7">
    <source>
        <dbReference type="Ensembl" id="ENSCSRP00000015625.1"/>
    </source>
</evidence>
<dbReference type="GO" id="GO:0009897">
    <property type="term" value="C:external side of plasma membrane"/>
    <property type="evidence" value="ECO:0007669"/>
    <property type="project" value="TreeGrafter"/>
</dbReference>
<dbReference type="InterPro" id="IPR013517">
    <property type="entry name" value="FG-GAP"/>
</dbReference>
<evidence type="ECO:0000256" key="1">
    <source>
        <dbReference type="ARBA" id="ARBA00022729"/>
    </source>
</evidence>
<evidence type="ECO:0000256" key="2">
    <source>
        <dbReference type="ARBA" id="ARBA00022737"/>
    </source>
</evidence>
<evidence type="ECO:0000256" key="3">
    <source>
        <dbReference type="ARBA" id="ARBA00023180"/>
    </source>
</evidence>
<dbReference type="SMART" id="SM00191">
    <property type="entry name" value="Int_alpha"/>
    <property type="match status" value="3"/>
</dbReference>
<evidence type="ECO:0000256" key="4">
    <source>
        <dbReference type="PROSITE-ProRule" id="PRU00803"/>
    </source>
</evidence>
<keyword evidence="3" id="KW-0325">Glycoprotein</keyword>
<keyword evidence="8" id="KW-1185">Reference proteome</keyword>
<dbReference type="GO" id="GO:0007229">
    <property type="term" value="P:integrin-mediated signaling pathway"/>
    <property type="evidence" value="ECO:0007669"/>
    <property type="project" value="UniProtKB-KW"/>
</dbReference>
<accession>A0A8C3SJ57</accession>
<dbReference type="InterPro" id="IPR000413">
    <property type="entry name" value="Integrin_alpha"/>
</dbReference>
<evidence type="ECO:0008006" key="9">
    <source>
        <dbReference type="Google" id="ProtNLM"/>
    </source>
</evidence>
<dbReference type="Pfam" id="PF01839">
    <property type="entry name" value="FG-GAP"/>
    <property type="match status" value="1"/>
</dbReference>
<dbReference type="SUPFAM" id="SSF69318">
    <property type="entry name" value="Integrin alpha N-terminal domain"/>
    <property type="match status" value="1"/>
</dbReference>
<dbReference type="GO" id="GO:0005178">
    <property type="term" value="F:integrin binding"/>
    <property type="evidence" value="ECO:0007669"/>
    <property type="project" value="TreeGrafter"/>
</dbReference>
<dbReference type="PANTHER" id="PTHR23220:SF90">
    <property type="entry name" value="INTEGRIN ALPHA-7"/>
    <property type="match status" value="1"/>
</dbReference>
<dbReference type="GO" id="GO:0007160">
    <property type="term" value="P:cell-matrix adhesion"/>
    <property type="evidence" value="ECO:0007669"/>
    <property type="project" value="TreeGrafter"/>
</dbReference>
<dbReference type="InterPro" id="IPR013519">
    <property type="entry name" value="Int_alpha_beta-p"/>
</dbReference>
<dbReference type="GO" id="GO:0098609">
    <property type="term" value="P:cell-cell adhesion"/>
    <property type="evidence" value="ECO:0007669"/>
    <property type="project" value="TreeGrafter"/>
</dbReference>
<protein>
    <recommendedName>
        <fullName evidence="9">Integrin alpha-7</fullName>
    </recommendedName>
</protein>
<dbReference type="GO" id="GO:0050900">
    <property type="term" value="P:leukocyte migration"/>
    <property type="evidence" value="ECO:0007669"/>
    <property type="project" value="TreeGrafter"/>
</dbReference>
<dbReference type="AlphaFoldDB" id="A0A8C3SJ57"/>
<dbReference type="PANTHER" id="PTHR23220">
    <property type="entry name" value="INTEGRIN ALPHA"/>
    <property type="match status" value="1"/>
</dbReference>
<keyword evidence="5" id="KW-0401">Integrin</keyword>